<dbReference type="GO" id="GO:0046872">
    <property type="term" value="F:metal ion binding"/>
    <property type="evidence" value="ECO:0007669"/>
    <property type="project" value="UniProtKB-KW"/>
</dbReference>
<keyword evidence="1" id="KW-0460">Magnesium</keyword>
<dbReference type="AlphaFoldDB" id="A0A367G4N3"/>
<name>A0A367G4N3_9FIRM</name>
<evidence type="ECO:0000256" key="1">
    <source>
        <dbReference type="PIRSR" id="PIRSR605502-1"/>
    </source>
</evidence>
<feature type="binding site" evidence="1">
    <location>
        <position position="59"/>
    </location>
    <ligand>
        <name>Mg(2+)</name>
        <dbReference type="ChEBI" id="CHEBI:18420"/>
        <label>1</label>
    </ligand>
</feature>
<evidence type="ECO:0000313" key="2">
    <source>
        <dbReference type="EMBL" id="RCH44839.1"/>
    </source>
</evidence>
<accession>A0A367G4N3</accession>
<evidence type="ECO:0000313" key="3">
    <source>
        <dbReference type="Proteomes" id="UP000253208"/>
    </source>
</evidence>
<protein>
    <recommendedName>
        <fullName evidence="4">ADP-ribosyl-[dinitrogen reductase] hydrolase</fullName>
    </recommendedName>
</protein>
<dbReference type="InterPro" id="IPR050792">
    <property type="entry name" value="ADP-ribosylglycohydrolase"/>
</dbReference>
<dbReference type="Gene3D" id="1.10.4080.10">
    <property type="entry name" value="ADP-ribosylation/Crystallin J1"/>
    <property type="match status" value="1"/>
</dbReference>
<gene>
    <name evidence="2" type="ORF">C4886_05130</name>
</gene>
<comment type="caution">
    <text evidence="2">The sequence shown here is derived from an EMBL/GenBank/DDBJ whole genome shotgun (WGS) entry which is preliminary data.</text>
</comment>
<evidence type="ECO:0008006" key="4">
    <source>
        <dbReference type="Google" id="ProtNLM"/>
    </source>
</evidence>
<feature type="binding site" evidence="1">
    <location>
        <position position="58"/>
    </location>
    <ligand>
        <name>Mg(2+)</name>
        <dbReference type="ChEBI" id="CHEBI:18420"/>
        <label>1</label>
    </ligand>
</feature>
<keyword evidence="1" id="KW-0479">Metal-binding</keyword>
<dbReference type="PANTHER" id="PTHR16222:SF12">
    <property type="entry name" value="ADP-RIBOSYLGLYCOHYDROLASE-RELATED"/>
    <property type="match status" value="1"/>
</dbReference>
<dbReference type="RefSeq" id="WP_114001847.1">
    <property type="nucleotide sequence ID" value="NZ_PSQG01000006.1"/>
</dbReference>
<feature type="binding site" evidence="1">
    <location>
        <position position="269"/>
    </location>
    <ligand>
        <name>Mg(2+)</name>
        <dbReference type="ChEBI" id="CHEBI:18420"/>
        <label>1</label>
    </ligand>
</feature>
<proteinExistence type="predicted"/>
<reference evidence="2 3" key="1">
    <citation type="submission" date="2018-02" db="EMBL/GenBank/DDBJ databases">
        <title>Complete genome sequencing of Faecalibacterium prausnitzii strains isolated from the human gut.</title>
        <authorList>
            <person name="Fitzgerald B.C."/>
            <person name="Shkoporov A.N."/>
            <person name="Ross P.R."/>
            <person name="Hill C."/>
        </authorList>
    </citation>
    <scope>NUCLEOTIDE SEQUENCE [LARGE SCALE GENOMIC DNA]</scope>
    <source>
        <strain evidence="2 3">APC942/31-1</strain>
    </source>
</reference>
<sequence>MTNLANKIGGALFGVAVGDALGAPLEFMNAKEIQHKYGTVKEMIGGGWLNVKPGEVTDDTQMTIAAALGVAMHPDNPEPWAGKHFAEWAMGGPKDIGGTCRSAITNALQMMLRRPELKNCKGLAPYELWEQAAQLTAQQNGNRSAGNGALMRTVYPGLYYTDESRAIEVADRIGRLTHWDDLSAEACQLYTKMLYYLIMHHADTVQKLCNGLNGITRGTRYSRKAEPANLNPSGFVVDSLHCALHCLRSTKNFEAAVVKAANLGGDADTIAAITGGLAGALYGYEKIPLRWRMVLDSGTKSTLISLTGDAAKNHEEKKR</sequence>
<dbReference type="Pfam" id="PF03747">
    <property type="entry name" value="ADP_ribosyl_GH"/>
    <property type="match status" value="1"/>
</dbReference>
<dbReference type="Proteomes" id="UP000253208">
    <property type="component" value="Unassembled WGS sequence"/>
</dbReference>
<comment type="cofactor">
    <cofactor evidence="1">
        <name>Mg(2+)</name>
        <dbReference type="ChEBI" id="CHEBI:18420"/>
    </cofactor>
    <text evidence="1">Binds 2 magnesium ions per subunit.</text>
</comment>
<feature type="binding site" evidence="1">
    <location>
        <position position="266"/>
    </location>
    <ligand>
        <name>Mg(2+)</name>
        <dbReference type="ChEBI" id="CHEBI:18420"/>
        <label>1</label>
    </ligand>
</feature>
<dbReference type="InterPro" id="IPR036705">
    <property type="entry name" value="Ribosyl_crysJ1_sf"/>
</dbReference>
<dbReference type="PANTHER" id="PTHR16222">
    <property type="entry name" value="ADP-RIBOSYLGLYCOHYDROLASE"/>
    <property type="match status" value="1"/>
</dbReference>
<dbReference type="InterPro" id="IPR005502">
    <property type="entry name" value="Ribosyl_crysJ1"/>
</dbReference>
<organism evidence="2 3">
    <name type="scientific">Blautia obeum</name>
    <dbReference type="NCBI Taxonomy" id="40520"/>
    <lineage>
        <taxon>Bacteria</taxon>
        <taxon>Bacillati</taxon>
        <taxon>Bacillota</taxon>
        <taxon>Clostridia</taxon>
        <taxon>Lachnospirales</taxon>
        <taxon>Lachnospiraceae</taxon>
        <taxon>Blautia</taxon>
    </lineage>
</organism>
<feature type="binding site" evidence="1">
    <location>
        <position position="57"/>
    </location>
    <ligand>
        <name>Mg(2+)</name>
        <dbReference type="ChEBI" id="CHEBI:18420"/>
        <label>1</label>
    </ligand>
</feature>
<dbReference type="EMBL" id="PSQG01000006">
    <property type="protein sequence ID" value="RCH44839.1"/>
    <property type="molecule type" value="Genomic_DNA"/>
</dbReference>
<feature type="binding site" evidence="1">
    <location>
        <position position="268"/>
    </location>
    <ligand>
        <name>Mg(2+)</name>
        <dbReference type="ChEBI" id="CHEBI:18420"/>
        <label>1</label>
    </ligand>
</feature>
<dbReference type="SUPFAM" id="SSF101478">
    <property type="entry name" value="ADP-ribosylglycohydrolase"/>
    <property type="match status" value="1"/>
</dbReference>